<dbReference type="AlphaFoldDB" id="A0A8H7ZFH7"/>
<evidence type="ECO:0000256" key="9">
    <source>
        <dbReference type="SAM" id="MobiDB-lite"/>
    </source>
</evidence>
<feature type="compositionally biased region" description="Gly residues" evidence="9">
    <location>
        <begin position="40"/>
        <end position="52"/>
    </location>
</feature>
<organism evidence="12 13">
    <name type="scientific">Candida metapsilosis</name>
    <dbReference type="NCBI Taxonomy" id="273372"/>
    <lineage>
        <taxon>Eukaryota</taxon>
        <taxon>Fungi</taxon>
        <taxon>Dikarya</taxon>
        <taxon>Ascomycota</taxon>
        <taxon>Saccharomycotina</taxon>
        <taxon>Pichiomycetes</taxon>
        <taxon>Debaryomycetaceae</taxon>
        <taxon>Candida/Lodderomyces clade</taxon>
        <taxon>Candida</taxon>
    </lineage>
</organism>
<dbReference type="HAMAP" id="MF_03181">
    <property type="entry name" value="PAN3"/>
    <property type="match status" value="1"/>
</dbReference>
<evidence type="ECO:0000256" key="1">
    <source>
        <dbReference type="ARBA" id="ARBA00004496"/>
    </source>
</evidence>
<dbReference type="SMART" id="SM00220">
    <property type="entry name" value="S_TKc"/>
    <property type="match status" value="1"/>
</dbReference>
<dbReference type="Gene3D" id="1.10.510.10">
    <property type="entry name" value="Transferase(Phosphotransferase) domain 1"/>
    <property type="match status" value="1"/>
</dbReference>
<feature type="region of interest" description="Knob domain" evidence="7">
    <location>
        <begin position="685"/>
        <end position="776"/>
    </location>
</feature>
<feature type="compositionally biased region" description="Polar residues" evidence="9">
    <location>
        <begin position="243"/>
        <end position="266"/>
    </location>
</feature>
<comment type="caution">
    <text evidence="7">Lacks conserved residue(s) required for the propagation of feature annotation.</text>
</comment>
<feature type="region of interest" description="Disordered" evidence="9">
    <location>
        <begin position="138"/>
        <end position="320"/>
    </location>
</feature>
<dbReference type="EMBL" id="JAEOAQ010000007">
    <property type="protein sequence ID" value="KAG5417707.1"/>
    <property type="molecule type" value="Genomic_DNA"/>
</dbReference>
<dbReference type="InterPro" id="IPR000571">
    <property type="entry name" value="Znf_CCCH"/>
</dbReference>
<sequence length="776" mass="85911">MNINLDTAKDVLCKNVLIYGYCKYQDKGCAFSHHKSTGLQPGGNGNGNGNGQGKSQAQESKSQEQQPQPSHQLKSKTSRSRLQQQQPSSPSITSAKANDTNNGRRKFNVETPLFQPSGANDKLIGGITSKFSNLSPTVKDAPVFQPESHSTFHDQDGRQTPQHQVTSSPGFPYGSKKFNASTPSFTPSNFDFASNAMSSGTAPNQQQQQQQQQQQLSHQYSGVSQGVGPNGPSSARSLGGIIQPSQAPSNSYLQGTQSPMAPSNQGHIPHSGLMNSAPPVSSNFFPSSQNNFPLQGQGLGVPQPPPPPPPTSQHQPQQQAPQYPLQYHLYAPAPPPRLTVPIKDYETNALKMFIPNDLRENLHRKNEASLQTLQHSNLPEHVNSYHSLVPIDTSYDAISRIWPGKSSLLFKCYSNIDGNLYVLRKIEPCNEITDESTFKNIKRWQTLNANANIVGIRDVFTSLAFSSIGGAKSDNGTALCFVYDYYPNSKTLLEYHKKSLRVEPVTEDLLWAYLVQLVNALKYIHAKGLSAGSSMEVSKIINTGGNRIRLSSCGISDVLDYGKPDNADMSQLQRQDIKNLGKVLFDLSSLLLPINLRSSQEDVLMRNLTNSTSLSDNFIKVLKVLSEVFDAPDFSLNQFICDYLIDKTFSTVNSLQNSSDYYESQLTSELENARLFRLLTKINFVVNTAEGSNLNKLSLNDANQIKVIRLFQQNLFQFYDNNGARVINLHKVLVNLNKLDCGVDEKLLLVNESECIIVSYKEVKEIIDSQFRQLKN</sequence>
<feature type="compositionally biased region" description="Polar residues" evidence="9">
    <location>
        <begin position="92"/>
        <end position="101"/>
    </location>
</feature>
<feature type="compositionally biased region" description="Low complexity" evidence="9">
    <location>
        <begin position="53"/>
        <end position="72"/>
    </location>
</feature>
<dbReference type="Gene3D" id="6.10.250.3160">
    <property type="match status" value="1"/>
</dbReference>
<feature type="compositionally biased region" description="Polar residues" evidence="9">
    <location>
        <begin position="178"/>
        <end position="204"/>
    </location>
</feature>
<evidence type="ECO:0000259" key="10">
    <source>
        <dbReference type="PROSITE" id="PS50011"/>
    </source>
</evidence>
<dbReference type="GO" id="GO:0008143">
    <property type="term" value="F:poly(A) binding"/>
    <property type="evidence" value="ECO:0007669"/>
    <property type="project" value="TreeGrafter"/>
</dbReference>
<keyword evidence="8" id="KW-0862">Zinc</keyword>
<accession>A0A8H7ZFH7</accession>
<dbReference type="OrthoDB" id="204958at2759"/>
<dbReference type="GO" id="GO:0005524">
    <property type="term" value="F:ATP binding"/>
    <property type="evidence" value="ECO:0007669"/>
    <property type="project" value="UniProtKB-UniRule"/>
</dbReference>
<dbReference type="PANTHER" id="PTHR12272:SF11">
    <property type="entry name" value="PAN2-PAN3 DEADENYLATION COMPLEX SUBUNIT PAN3"/>
    <property type="match status" value="1"/>
</dbReference>
<evidence type="ECO:0000256" key="8">
    <source>
        <dbReference type="PROSITE-ProRule" id="PRU00723"/>
    </source>
</evidence>
<keyword evidence="5 7" id="KW-0067">ATP-binding</keyword>
<evidence type="ECO:0000256" key="5">
    <source>
        <dbReference type="ARBA" id="ARBA00022840"/>
    </source>
</evidence>
<dbReference type="PROSITE" id="PS50103">
    <property type="entry name" value="ZF_C3H1"/>
    <property type="match status" value="1"/>
</dbReference>
<feature type="region of interest" description="Disordered" evidence="9">
    <location>
        <begin position="40"/>
        <end position="120"/>
    </location>
</feature>
<reference evidence="12 13" key="1">
    <citation type="submission" date="2020-12" db="EMBL/GenBank/DDBJ databases">
        <title>Effect of drift, selection, and recombination on the evolution of hybrid genomes in Candida yeast pathogens.</title>
        <authorList>
            <person name="Mixao V."/>
            <person name="Ksiezopolska E."/>
            <person name="Saus E."/>
            <person name="Boekhout T."/>
            <person name="Gacser A."/>
            <person name="Gabaldon T."/>
        </authorList>
    </citation>
    <scope>NUCLEOTIDE SEQUENCE [LARGE SCALE GENOMIC DNA]</scope>
    <source>
        <strain evidence="12 13">BP57</strain>
    </source>
</reference>
<feature type="coiled-coil region" evidence="7">
    <location>
        <begin position="646"/>
        <end position="684"/>
    </location>
</feature>
<dbReference type="GO" id="GO:0000289">
    <property type="term" value="P:nuclear-transcribed mRNA poly(A) tail shortening"/>
    <property type="evidence" value="ECO:0007669"/>
    <property type="project" value="UniProtKB-UniRule"/>
</dbReference>
<comment type="subcellular location">
    <subcellularLocation>
        <location evidence="1 7">Cytoplasm</location>
    </subcellularLocation>
</comment>
<keyword evidence="4 7" id="KW-0547">Nucleotide-binding</keyword>
<feature type="compositionally biased region" description="Low complexity" evidence="9">
    <location>
        <begin position="205"/>
        <end position="215"/>
    </location>
</feature>
<keyword evidence="8" id="KW-0863">Zinc-finger</keyword>
<keyword evidence="8" id="KW-0479">Metal-binding</keyword>
<keyword evidence="13" id="KW-1185">Reference proteome</keyword>
<comment type="function">
    <text evidence="7">Regulatory subunit of the poly(A)-nuclease (PAN) deadenylation complex, one of two cytoplasmic mRNA deadenylases involved in mRNA turnover. PAN specifically shortens poly(A) tails of RNA and the activity is stimulated by poly(A)-binding protein PAB1. PAN deadenylation is followed by rapid degradation of the shortened mRNA tails by the CCR4-NOT complex. Deadenylated mRNAs are then degraded by two alternative mechanisms, namely exosome-mediated 3'-5' exonucleolytic degradation, or deadenlyation-dependent mRNA decaping and subsequent 5'-3' exonucleolytic degradation by XRN1. May also be involved in post-transcriptional maturation of mRNA poly(A) tails. PAN3 acts as a positive regulator for PAN activity, recruiting the catalytic subunit PAN2 to mRNA via its interaction with RNA and with PAB1.</text>
</comment>
<feature type="domain" description="Protein kinase" evidence="10">
    <location>
        <begin position="395"/>
        <end position="645"/>
    </location>
</feature>
<dbReference type="Gene3D" id="1.20.5.5160">
    <property type="match status" value="1"/>
</dbReference>
<dbReference type="PANTHER" id="PTHR12272">
    <property type="entry name" value="DEADENYLATION COMPLEX SUBUNIT PAN3"/>
    <property type="match status" value="1"/>
</dbReference>
<keyword evidence="6 7" id="KW-0175">Coiled coil</keyword>
<feature type="zinc finger region" description="C3H1-type" evidence="8">
    <location>
        <begin position="7"/>
        <end position="36"/>
    </location>
</feature>
<comment type="subunit">
    <text evidence="7">Homodimer. Forms a heterotrimer with a catalytic subunit PAN2 to form the poly(A)-nuclease (PAN) deadenylation complex. Interacts (via PAM-2 motif) with poly(A)-binding protein PAB1 (via PABC domain), conferring substrate specificity of the enzyme complex.</text>
</comment>
<keyword evidence="2 7" id="KW-0963">Cytoplasm</keyword>
<evidence type="ECO:0000256" key="6">
    <source>
        <dbReference type="ARBA" id="ARBA00023054"/>
    </source>
</evidence>
<dbReference type="GO" id="GO:0006397">
    <property type="term" value="P:mRNA processing"/>
    <property type="evidence" value="ECO:0007669"/>
    <property type="project" value="UniProtKB-KW"/>
</dbReference>
<feature type="compositionally biased region" description="Polar residues" evidence="9">
    <location>
        <begin position="158"/>
        <end position="169"/>
    </location>
</feature>
<dbReference type="PROSITE" id="PS50011">
    <property type="entry name" value="PROTEIN_KINASE_DOM"/>
    <property type="match status" value="1"/>
</dbReference>
<dbReference type="InterPro" id="IPR011009">
    <property type="entry name" value="Kinase-like_dom_sf"/>
</dbReference>
<comment type="similarity">
    <text evidence="7">Belongs to the protein kinase superfamily. PAN3 family.</text>
</comment>
<comment type="domain">
    <text evidence="7">The pseudokinase domain, the coiled-coil (CC), and C-terminal knob domain (CK) form a structural unit (PKC) that forms an extensive high-affinity interaction surface for PAN2.</text>
</comment>
<dbReference type="InterPro" id="IPR000719">
    <property type="entry name" value="Prot_kinase_dom"/>
</dbReference>
<protein>
    <recommendedName>
        <fullName evidence="7">PAN2-PAN3 deadenylation complex subunit PAN3</fullName>
    </recommendedName>
    <alternativeName>
        <fullName evidence="7">PAB1P-dependent poly(A)-specific ribonuclease</fullName>
    </alternativeName>
    <alternativeName>
        <fullName evidence="7">Poly(A)-nuclease deadenylation complex subunit 3</fullName>
        <shortName evidence="7">PAN deadenylation complex subunit 3</shortName>
    </alternativeName>
</protein>
<name>A0A8H7ZFH7_9ASCO</name>
<feature type="domain" description="C3H1-type" evidence="11">
    <location>
        <begin position="7"/>
        <end position="36"/>
    </location>
</feature>
<dbReference type="Pfam" id="PF25586">
    <property type="entry name" value="zf-CCCH_PAN3"/>
    <property type="match status" value="1"/>
</dbReference>
<evidence type="ECO:0000313" key="13">
    <source>
        <dbReference type="Proteomes" id="UP000669133"/>
    </source>
</evidence>
<comment type="caution">
    <text evidence="12">The sequence shown here is derived from an EMBL/GenBank/DDBJ whole genome shotgun (WGS) entry which is preliminary data.</text>
</comment>
<evidence type="ECO:0000259" key="11">
    <source>
        <dbReference type="PROSITE" id="PS50103"/>
    </source>
</evidence>
<dbReference type="GO" id="GO:0000932">
    <property type="term" value="C:P-body"/>
    <property type="evidence" value="ECO:0007669"/>
    <property type="project" value="TreeGrafter"/>
</dbReference>
<feature type="compositionally biased region" description="Low complexity" evidence="9">
    <location>
        <begin position="80"/>
        <end position="91"/>
    </location>
</feature>
<evidence type="ECO:0000256" key="2">
    <source>
        <dbReference type="ARBA" id="ARBA00022490"/>
    </source>
</evidence>
<feature type="binding site" evidence="7">
    <location>
        <begin position="484"/>
        <end position="491"/>
    </location>
    <ligand>
        <name>ATP</name>
        <dbReference type="ChEBI" id="CHEBI:30616"/>
    </ligand>
</feature>
<gene>
    <name evidence="7" type="primary">PAN3</name>
    <name evidence="12" type="ORF">I9W82_005343</name>
</gene>
<dbReference type="Pfam" id="PF18101">
    <property type="entry name" value="Pan3_CK"/>
    <property type="match status" value="1"/>
</dbReference>
<evidence type="ECO:0000256" key="7">
    <source>
        <dbReference type="HAMAP-Rule" id="MF_03181"/>
    </source>
</evidence>
<dbReference type="InterPro" id="IPR041332">
    <property type="entry name" value="Pan3_CK"/>
</dbReference>
<feature type="compositionally biased region" description="Pro residues" evidence="9">
    <location>
        <begin position="302"/>
        <end position="311"/>
    </location>
</feature>
<dbReference type="SUPFAM" id="SSF56112">
    <property type="entry name" value="Protein kinase-like (PK-like)"/>
    <property type="match status" value="1"/>
</dbReference>
<dbReference type="GO" id="GO:0004672">
    <property type="term" value="F:protein kinase activity"/>
    <property type="evidence" value="ECO:0007669"/>
    <property type="project" value="InterPro"/>
</dbReference>
<dbReference type="InterPro" id="IPR030844">
    <property type="entry name" value="PAN3"/>
</dbReference>
<evidence type="ECO:0000313" key="12">
    <source>
        <dbReference type="EMBL" id="KAG5417707.1"/>
    </source>
</evidence>
<comment type="domain">
    <text evidence="7">Contains a pseudokinase domain. The protein kinase domain is predicted to be catalytically inactive because some of the residues important for catalytic activity are substituted and it lacks the equivalent of the binding site for a peptide substrate. However, it has retained an ATP-binding site and ATP-binding is required for mRNA degradation, stimulating the activity of the PAN2 nuclease in vitro. The nucleotide-binding site is juxtaposed to the RNase active site of PAN2 in the complex and may actually bind nucleosides of a poly(A) RNA rather than ATP, feeding the poly(A)-tail to the active site of the deadenylase and thus increasing the efficiency with which this distributive enzyme degrades oligo(A) RNAs.</text>
</comment>
<keyword evidence="3 7" id="KW-0507">mRNA processing</keyword>
<feature type="compositionally biased region" description="Low complexity" evidence="9">
    <location>
        <begin position="275"/>
        <end position="296"/>
    </location>
</feature>
<dbReference type="GO" id="GO:0031251">
    <property type="term" value="C:PAN complex"/>
    <property type="evidence" value="ECO:0007669"/>
    <property type="project" value="UniProtKB-UniRule"/>
</dbReference>
<dbReference type="Gene3D" id="1.10.287.3700">
    <property type="match status" value="1"/>
</dbReference>
<comment type="domain">
    <text evidence="7">The N-terminal zinc finger binds to poly(A) RNA.</text>
</comment>
<proteinExistence type="inferred from homology"/>
<evidence type="ECO:0000256" key="3">
    <source>
        <dbReference type="ARBA" id="ARBA00022664"/>
    </source>
</evidence>
<dbReference type="Proteomes" id="UP000669133">
    <property type="component" value="Unassembled WGS sequence"/>
</dbReference>
<evidence type="ECO:0000256" key="4">
    <source>
        <dbReference type="ARBA" id="ARBA00022741"/>
    </source>
</evidence>
<feature type="binding site" evidence="7">
    <location>
        <position position="424"/>
    </location>
    <ligand>
        <name>ATP</name>
        <dbReference type="ChEBI" id="CHEBI:30616"/>
    </ligand>
</feature>
<dbReference type="GO" id="GO:0008270">
    <property type="term" value="F:zinc ion binding"/>
    <property type="evidence" value="ECO:0007669"/>
    <property type="project" value="UniProtKB-KW"/>
</dbReference>